<evidence type="ECO:0000256" key="3">
    <source>
        <dbReference type="ARBA" id="ARBA00022827"/>
    </source>
</evidence>
<reference evidence="5 6" key="1">
    <citation type="journal article" date="2010" name="Nature">
        <title>The Ectocarpus genome and the independent evolution of multicellularity in brown algae.</title>
        <authorList>
            <person name="Cock J.M."/>
            <person name="Sterck L."/>
            <person name="Rouze P."/>
            <person name="Scornet D."/>
            <person name="Allen A.E."/>
            <person name="Amoutzias G."/>
            <person name="Anthouard V."/>
            <person name="Artiguenave F."/>
            <person name="Aury J.M."/>
            <person name="Badger J.H."/>
            <person name="Beszteri B."/>
            <person name="Billiau K."/>
            <person name="Bonnet E."/>
            <person name="Bothwell J.H."/>
            <person name="Bowler C."/>
            <person name="Boyen C."/>
            <person name="Brownlee C."/>
            <person name="Carrano C.J."/>
            <person name="Charrier B."/>
            <person name="Cho G.Y."/>
            <person name="Coelho S.M."/>
            <person name="Collen J."/>
            <person name="Corre E."/>
            <person name="Da Silva C."/>
            <person name="Delage L."/>
            <person name="Delaroque N."/>
            <person name="Dittami S.M."/>
            <person name="Doulbeau S."/>
            <person name="Elias M."/>
            <person name="Farnham G."/>
            <person name="Gachon C.M."/>
            <person name="Gschloessl B."/>
            <person name="Heesch S."/>
            <person name="Jabbari K."/>
            <person name="Jubin C."/>
            <person name="Kawai H."/>
            <person name="Kimura K."/>
            <person name="Kloareg B."/>
            <person name="Kupper F.C."/>
            <person name="Lang D."/>
            <person name="Le Bail A."/>
            <person name="Leblanc C."/>
            <person name="Lerouge P."/>
            <person name="Lohr M."/>
            <person name="Lopez P.J."/>
            <person name="Martens C."/>
            <person name="Maumus F."/>
            <person name="Michel G."/>
            <person name="Miranda-Saavedra D."/>
            <person name="Morales J."/>
            <person name="Moreau H."/>
            <person name="Motomura T."/>
            <person name="Nagasato C."/>
            <person name="Napoli C.A."/>
            <person name="Nelson D.R."/>
            <person name="Nyvall-Collen P."/>
            <person name="Peters A.F."/>
            <person name="Pommier C."/>
            <person name="Potin P."/>
            <person name="Poulain J."/>
            <person name="Quesneville H."/>
            <person name="Read B."/>
            <person name="Rensing S.A."/>
            <person name="Ritter A."/>
            <person name="Rousvoal S."/>
            <person name="Samanta M."/>
            <person name="Samson G."/>
            <person name="Schroeder D.C."/>
            <person name="Segurens B."/>
            <person name="Strittmatter M."/>
            <person name="Tonon T."/>
            <person name="Tregear J.W."/>
            <person name="Valentin K."/>
            <person name="von Dassow P."/>
            <person name="Yamagishi T."/>
            <person name="Van de Peer Y."/>
            <person name="Wincker P."/>
        </authorList>
    </citation>
    <scope>NUCLEOTIDE SEQUENCE [LARGE SCALE GENOMIC DNA]</scope>
    <source>
        <strain evidence="6">Ec32 / CCAP1310/4</strain>
    </source>
</reference>
<comment type="cofactor">
    <cofactor evidence="1">
        <name>FAD</name>
        <dbReference type="ChEBI" id="CHEBI:57692"/>
    </cofactor>
</comment>
<dbReference type="EMBL" id="FN649760">
    <property type="protein sequence ID" value="CBN77906.1"/>
    <property type="molecule type" value="Genomic_DNA"/>
</dbReference>
<name>D8LSX9_ECTSI</name>
<gene>
    <name evidence="5" type="ORF">Esi_0077_0097</name>
</gene>
<dbReference type="Proteomes" id="UP000002630">
    <property type="component" value="Unassembled WGS sequence"/>
</dbReference>
<evidence type="ECO:0000256" key="1">
    <source>
        <dbReference type="ARBA" id="ARBA00001974"/>
    </source>
</evidence>
<keyword evidence="2" id="KW-0285">Flavoprotein</keyword>
<evidence type="ECO:0000256" key="2">
    <source>
        <dbReference type="ARBA" id="ARBA00022630"/>
    </source>
</evidence>
<proteinExistence type="predicted"/>
<accession>D8LSX9</accession>
<dbReference type="PANTHER" id="PTHR46028">
    <property type="entry name" value="KYNURENINE 3-MONOOXYGENASE"/>
    <property type="match status" value="1"/>
</dbReference>
<keyword evidence="4 5" id="KW-0560">Oxidoreductase</keyword>
<keyword evidence="3" id="KW-0274">FAD</keyword>
<dbReference type="Gene3D" id="3.50.50.60">
    <property type="entry name" value="FAD/NAD(P)-binding domain"/>
    <property type="match status" value="1"/>
</dbReference>
<dbReference type="GO" id="GO:0070189">
    <property type="term" value="P:kynurenine metabolic process"/>
    <property type="evidence" value="ECO:0007669"/>
    <property type="project" value="TreeGrafter"/>
</dbReference>
<keyword evidence="6" id="KW-1185">Reference proteome</keyword>
<dbReference type="InParanoid" id="D8LSX9"/>
<evidence type="ECO:0000256" key="4">
    <source>
        <dbReference type="ARBA" id="ARBA00023002"/>
    </source>
</evidence>
<dbReference type="OrthoDB" id="655030at2759"/>
<organism evidence="5 6">
    <name type="scientific">Ectocarpus siliculosus</name>
    <name type="common">Brown alga</name>
    <name type="synonym">Conferva siliculosa</name>
    <dbReference type="NCBI Taxonomy" id="2880"/>
    <lineage>
        <taxon>Eukaryota</taxon>
        <taxon>Sar</taxon>
        <taxon>Stramenopiles</taxon>
        <taxon>Ochrophyta</taxon>
        <taxon>PX clade</taxon>
        <taxon>Phaeophyceae</taxon>
        <taxon>Ectocarpales</taxon>
        <taxon>Ectocarpaceae</taxon>
        <taxon>Ectocarpus</taxon>
    </lineage>
</organism>
<dbReference type="SUPFAM" id="SSF51905">
    <property type="entry name" value="FAD/NAD(P)-binding domain"/>
    <property type="match status" value="1"/>
</dbReference>
<dbReference type="GO" id="GO:0004502">
    <property type="term" value="F:kynurenine 3-monooxygenase activity"/>
    <property type="evidence" value="ECO:0007669"/>
    <property type="project" value="UniProtKB-EC"/>
</dbReference>
<dbReference type="EC" id="1.14.13.9" evidence="5"/>
<evidence type="ECO:0000313" key="5">
    <source>
        <dbReference type="EMBL" id="CBN77906.1"/>
    </source>
</evidence>
<dbReference type="PANTHER" id="PTHR46028:SF2">
    <property type="entry name" value="KYNURENINE 3-MONOOXYGENASE"/>
    <property type="match status" value="1"/>
</dbReference>
<sequence length="167" mass="18329">MRWCISSPSSRGRVAIFERGNGDVVEVGYDMLVGADGVNSRVRKSLEESVPDFTVRQREDHMAFKTIEIPIMGMEEADESWKERFHVINSEVGCIGAAPRPGGKLTAVVILPSSGKTSFGALMKTTQDVRGFFGRHYPSAFGGEGPSVEVAKDFHERRWEGVGLPPT</sequence>
<dbReference type="InterPro" id="IPR036188">
    <property type="entry name" value="FAD/NAD-bd_sf"/>
</dbReference>
<evidence type="ECO:0000313" key="6">
    <source>
        <dbReference type="Proteomes" id="UP000002630"/>
    </source>
</evidence>
<dbReference type="AlphaFoldDB" id="D8LSX9"/>
<dbReference type="STRING" id="2880.D8LSX9"/>
<protein>
    <submittedName>
        <fullName evidence="5">Kynurenine 3-Monooxygenase</fullName>
        <ecNumber evidence="5">1.14.13.9</ecNumber>
    </submittedName>
</protein>